<dbReference type="EMBL" id="FQUJ01000003">
    <property type="protein sequence ID" value="SHE63947.1"/>
    <property type="molecule type" value="Genomic_DNA"/>
</dbReference>
<dbReference type="STRING" id="1121942.SAMN02745148_00855"/>
<accession>A0A1M4V4X3</accession>
<dbReference type="GO" id="GO:0015035">
    <property type="term" value="F:protein-disulfide reductase activity"/>
    <property type="evidence" value="ECO:0007669"/>
    <property type="project" value="TreeGrafter"/>
</dbReference>
<keyword evidence="3" id="KW-1015">Disulfide bond</keyword>
<dbReference type="GO" id="GO:0005737">
    <property type="term" value="C:cytoplasm"/>
    <property type="evidence" value="ECO:0007669"/>
    <property type="project" value="TreeGrafter"/>
</dbReference>
<dbReference type="PANTHER" id="PTHR45663">
    <property type="entry name" value="GEO12009P1"/>
    <property type="match status" value="1"/>
</dbReference>
<dbReference type="Proteomes" id="UP000184346">
    <property type="component" value="Unassembled WGS sequence"/>
</dbReference>
<keyword evidence="7" id="KW-1185">Reference proteome</keyword>
<dbReference type="InterPro" id="IPR017937">
    <property type="entry name" value="Thioredoxin_CS"/>
</dbReference>
<dbReference type="CDD" id="cd02947">
    <property type="entry name" value="TRX_family"/>
    <property type="match status" value="1"/>
</dbReference>
<dbReference type="PANTHER" id="PTHR45663:SF11">
    <property type="entry name" value="GEO12009P1"/>
    <property type="match status" value="1"/>
</dbReference>
<dbReference type="AlphaFoldDB" id="A0A1M4V4X3"/>
<gene>
    <name evidence="6" type="ORF">SAMN02745148_00855</name>
</gene>
<dbReference type="PROSITE" id="PS00194">
    <property type="entry name" value="THIOREDOXIN_1"/>
    <property type="match status" value="1"/>
</dbReference>
<evidence type="ECO:0000256" key="3">
    <source>
        <dbReference type="ARBA" id="ARBA00023157"/>
    </source>
</evidence>
<evidence type="ECO:0000313" key="6">
    <source>
        <dbReference type="EMBL" id="SHE63947.1"/>
    </source>
</evidence>
<dbReference type="RefSeq" id="WP_072820037.1">
    <property type="nucleotide sequence ID" value="NZ_FQUJ01000003.1"/>
</dbReference>
<evidence type="ECO:0000256" key="4">
    <source>
        <dbReference type="ARBA" id="ARBA00023284"/>
    </source>
</evidence>
<evidence type="ECO:0000256" key="2">
    <source>
        <dbReference type="ARBA" id="ARBA00022982"/>
    </source>
</evidence>
<keyword evidence="2" id="KW-0249">Electron transport</keyword>
<keyword evidence="1" id="KW-0813">Transport</keyword>
<dbReference type="SUPFAM" id="SSF52833">
    <property type="entry name" value="Thioredoxin-like"/>
    <property type="match status" value="1"/>
</dbReference>
<sequence length="108" mass="11928">MAEKAVKWLSDTALEEVLALPGAVLVVFTAAWCVPCQTLMSRLERVLERPGMQCRGYLVDTDRYPEAALKYNVRGMPTLLLFVDGDLEASRVGAIDEVQLETFLLAAP</sequence>
<dbReference type="PROSITE" id="PS51352">
    <property type="entry name" value="THIOREDOXIN_2"/>
    <property type="match status" value="1"/>
</dbReference>
<evidence type="ECO:0000259" key="5">
    <source>
        <dbReference type="PROSITE" id="PS51352"/>
    </source>
</evidence>
<keyword evidence="4" id="KW-0676">Redox-active center</keyword>
<dbReference type="InterPro" id="IPR013766">
    <property type="entry name" value="Thioredoxin_domain"/>
</dbReference>
<evidence type="ECO:0000256" key="1">
    <source>
        <dbReference type="ARBA" id="ARBA00022448"/>
    </source>
</evidence>
<dbReference type="Gene3D" id="3.40.30.10">
    <property type="entry name" value="Glutaredoxin"/>
    <property type="match status" value="1"/>
</dbReference>
<dbReference type="Pfam" id="PF00085">
    <property type="entry name" value="Thioredoxin"/>
    <property type="match status" value="1"/>
</dbReference>
<organism evidence="6 7">
    <name type="scientific">Modicisalibacter ilicicola DSM 19980</name>
    <dbReference type="NCBI Taxonomy" id="1121942"/>
    <lineage>
        <taxon>Bacteria</taxon>
        <taxon>Pseudomonadati</taxon>
        <taxon>Pseudomonadota</taxon>
        <taxon>Gammaproteobacteria</taxon>
        <taxon>Oceanospirillales</taxon>
        <taxon>Halomonadaceae</taxon>
        <taxon>Modicisalibacter</taxon>
    </lineage>
</organism>
<reference evidence="6 7" key="1">
    <citation type="submission" date="2016-11" db="EMBL/GenBank/DDBJ databases">
        <authorList>
            <person name="Jaros S."/>
            <person name="Januszkiewicz K."/>
            <person name="Wedrychowicz H."/>
        </authorList>
    </citation>
    <scope>NUCLEOTIDE SEQUENCE [LARGE SCALE GENOMIC DNA]</scope>
    <source>
        <strain evidence="6 7">DSM 19980</strain>
    </source>
</reference>
<dbReference type="InterPro" id="IPR036249">
    <property type="entry name" value="Thioredoxin-like_sf"/>
</dbReference>
<name>A0A1M4V4X3_9GAMM</name>
<evidence type="ECO:0000313" key="7">
    <source>
        <dbReference type="Proteomes" id="UP000184346"/>
    </source>
</evidence>
<proteinExistence type="predicted"/>
<feature type="domain" description="Thioredoxin" evidence="5">
    <location>
        <begin position="1"/>
        <end position="108"/>
    </location>
</feature>
<protein>
    <submittedName>
        <fullName evidence="6">Thioredoxin</fullName>
    </submittedName>
</protein>